<dbReference type="EMBL" id="JAPDGR010001380">
    <property type="protein sequence ID" value="KAJ2983348.1"/>
    <property type="molecule type" value="Genomic_DNA"/>
</dbReference>
<accession>A0ACC1NX28</accession>
<gene>
    <name evidence="1" type="ORF">NUW58_g6265</name>
</gene>
<name>A0ACC1NX28_9PEZI</name>
<reference evidence="1" key="1">
    <citation type="submission" date="2022-10" db="EMBL/GenBank/DDBJ databases">
        <title>Genome Sequence of Xylaria curta.</title>
        <authorList>
            <person name="Buettner E."/>
        </authorList>
    </citation>
    <scope>NUCLEOTIDE SEQUENCE</scope>
    <source>
        <strain evidence="1">Babe10</strain>
    </source>
</reference>
<keyword evidence="2" id="KW-1185">Reference proteome</keyword>
<evidence type="ECO:0000313" key="1">
    <source>
        <dbReference type="EMBL" id="KAJ2983348.1"/>
    </source>
</evidence>
<organism evidence="1 2">
    <name type="scientific">Xylaria curta</name>
    <dbReference type="NCBI Taxonomy" id="42375"/>
    <lineage>
        <taxon>Eukaryota</taxon>
        <taxon>Fungi</taxon>
        <taxon>Dikarya</taxon>
        <taxon>Ascomycota</taxon>
        <taxon>Pezizomycotina</taxon>
        <taxon>Sordariomycetes</taxon>
        <taxon>Xylariomycetidae</taxon>
        <taxon>Xylariales</taxon>
        <taxon>Xylariaceae</taxon>
        <taxon>Xylaria</taxon>
    </lineage>
</organism>
<evidence type="ECO:0000313" key="2">
    <source>
        <dbReference type="Proteomes" id="UP001143856"/>
    </source>
</evidence>
<sequence length="405" mass="45148">MAATTYGSENGALSPRSFAQQHQRPRDSFKGCSRITDYELLGKLGEGTFGEVHKARSRRTGALVALKKIIMHNEKDGFPITALREIKLLKLLSHKNVLRLEDMAVEHHSKMIDKRKRPIIYMATPYMDHDLSGLLDNPSVTFTIPQIKCYLLQLLQGLRYLHENKILHRDMKAANLLISNKGILQIADFGLARHYDGSVPQAGRGGGEGKREYTSLVVTRWYRPPELLLHLKRYTTAIDMWGVGCVFGEMLTGKPILAGESDAHQLDIIFDLVGAPTEETMPGWKQLPGGESLTPRPRPASLAHRFREHGTPAVSLLKELLQLNWRTRINAIDALEHPYFNTPPHPARPEDIPTFEDSHELDRRKFHDRKAALPPAPKGGTVGGAFDGPNVGFGSGDGCGKLRLS</sequence>
<protein>
    <submittedName>
        <fullName evidence="1">Uncharacterized protein</fullName>
    </submittedName>
</protein>
<comment type="caution">
    <text evidence="1">The sequence shown here is derived from an EMBL/GenBank/DDBJ whole genome shotgun (WGS) entry which is preliminary data.</text>
</comment>
<dbReference type="Proteomes" id="UP001143856">
    <property type="component" value="Unassembled WGS sequence"/>
</dbReference>
<proteinExistence type="predicted"/>